<dbReference type="InterPro" id="IPR048284">
    <property type="entry name" value="EryCIII-like_N"/>
</dbReference>
<name>K9TRT9_9CYAN</name>
<sequence>MKILFTVIPAAGHLNPTIPIAQALQQRGHEILYATGREKIALLNRIGIPTHLILPGKADSIEQVYEPIQDYLNSYNPYHIYLEIDYLLNFMLAVMEELQELADRWKPDIIVSDFCTPVGAALAKKLGIPWVTTTPTPACIRTRKGTPSNLGGLSLPRHWGHHLRDFGGRLLLEILRSGLSFAFQKRWNELGLTINGPNYSDGLYSPYAILCLVPGELEYPRDWPRQCHAIGSISWSESHQIRPEDWQFLQSPRPKILVTMGTHHRDEKSLLFPKLVKWLESLPYRFLFTWGGSSPLVEAETPSNHIQFTPYVPYSEVLKYVDAVIHHGGAGITCSCLTMGRPALVIPQGFDQPDNAQRVVELGAGIRLNPRHLTQKTLCQAVENLLQNPTYQEQTRRLSEAIAGHYSPVENAVAIIETVGRTHQPLYRTSTPLSCHTWSSVMTSRVNA</sequence>
<keyword evidence="3 6" id="KW-0808">Transferase</keyword>
<evidence type="ECO:0000256" key="1">
    <source>
        <dbReference type="ARBA" id="ARBA00006962"/>
    </source>
</evidence>
<feature type="domain" description="Erythromycin biosynthesis protein CIII-like N-terminal" evidence="5">
    <location>
        <begin position="22"/>
        <end position="134"/>
    </location>
</feature>
<proteinExistence type="inferred from homology"/>
<dbReference type="InterPro" id="IPR010610">
    <property type="entry name" value="EryCIII-like_C"/>
</dbReference>
<dbReference type="InterPro" id="IPR002213">
    <property type="entry name" value="UDP_glucos_trans"/>
</dbReference>
<dbReference type="eggNOG" id="COG1819">
    <property type="taxonomic scope" value="Bacteria"/>
</dbReference>
<dbReference type="GO" id="GO:0016758">
    <property type="term" value="F:hexosyltransferase activity"/>
    <property type="evidence" value="ECO:0007669"/>
    <property type="project" value="UniProtKB-ARBA"/>
</dbReference>
<evidence type="ECO:0000256" key="2">
    <source>
        <dbReference type="ARBA" id="ARBA00022676"/>
    </source>
</evidence>
<dbReference type="PANTHER" id="PTHR48050">
    <property type="entry name" value="STEROL 3-BETA-GLUCOSYLTRANSFERASE"/>
    <property type="match status" value="1"/>
</dbReference>
<dbReference type="CDD" id="cd03784">
    <property type="entry name" value="GT1_Gtf-like"/>
    <property type="match status" value="1"/>
</dbReference>
<dbReference type="GO" id="GO:0008194">
    <property type="term" value="F:UDP-glycosyltransferase activity"/>
    <property type="evidence" value="ECO:0007669"/>
    <property type="project" value="InterPro"/>
</dbReference>
<dbReference type="RefSeq" id="WP_015151478.1">
    <property type="nucleotide sequence ID" value="NC_019693.1"/>
</dbReference>
<organism evidence="6 7">
    <name type="scientific">Oscillatoria acuminata PCC 6304</name>
    <dbReference type="NCBI Taxonomy" id="56110"/>
    <lineage>
        <taxon>Bacteria</taxon>
        <taxon>Bacillati</taxon>
        <taxon>Cyanobacteriota</taxon>
        <taxon>Cyanophyceae</taxon>
        <taxon>Oscillatoriophycideae</taxon>
        <taxon>Oscillatoriales</taxon>
        <taxon>Oscillatoriaceae</taxon>
        <taxon>Oscillatoria</taxon>
    </lineage>
</organism>
<evidence type="ECO:0000259" key="5">
    <source>
        <dbReference type="Pfam" id="PF21036"/>
    </source>
</evidence>
<dbReference type="KEGG" id="oac:Oscil6304_5378"/>
<dbReference type="Pfam" id="PF21036">
    <property type="entry name" value="EryCIII-like_N"/>
    <property type="match status" value="1"/>
</dbReference>
<dbReference type="Pfam" id="PF06722">
    <property type="entry name" value="EryCIII-like_C"/>
    <property type="match status" value="1"/>
</dbReference>
<evidence type="ECO:0000313" key="7">
    <source>
        <dbReference type="Proteomes" id="UP000010367"/>
    </source>
</evidence>
<dbReference type="Gene3D" id="3.40.50.2000">
    <property type="entry name" value="Glycogen Phosphorylase B"/>
    <property type="match status" value="2"/>
</dbReference>
<evidence type="ECO:0000259" key="4">
    <source>
        <dbReference type="Pfam" id="PF06722"/>
    </source>
</evidence>
<dbReference type="Proteomes" id="UP000010367">
    <property type="component" value="Chromosome"/>
</dbReference>
<dbReference type="STRING" id="56110.Oscil6304_5378"/>
<dbReference type="GO" id="GO:0017000">
    <property type="term" value="P:antibiotic biosynthetic process"/>
    <property type="evidence" value="ECO:0007669"/>
    <property type="project" value="UniProtKB-ARBA"/>
</dbReference>
<dbReference type="AlphaFoldDB" id="K9TRT9"/>
<comment type="similarity">
    <text evidence="1">Belongs to the glycosyltransferase 28 family.</text>
</comment>
<dbReference type="SUPFAM" id="SSF53756">
    <property type="entry name" value="UDP-Glycosyltransferase/glycogen phosphorylase"/>
    <property type="match status" value="1"/>
</dbReference>
<feature type="domain" description="Erythromycin biosynthesis protein CIII-like C-terminal" evidence="4">
    <location>
        <begin position="305"/>
        <end position="416"/>
    </location>
</feature>
<evidence type="ECO:0000313" key="6">
    <source>
        <dbReference type="EMBL" id="AFY84866.1"/>
    </source>
</evidence>
<protein>
    <submittedName>
        <fullName evidence="6">Glycosyl transferase, UDP-glucuronosyltransferase</fullName>
    </submittedName>
</protein>
<dbReference type="EMBL" id="CP003607">
    <property type="protein sequence ID" value="AFY84866.1"/>
    <property type="molecule type" value="Genomic_DNA"/>
</dbReference>
<evidence type="ECO:0000256" key="3">
    <source>
        <dbReference type="ARBA" id="ARBA00022679"/>
    </source>
</evidence>
<accession>K9TRT9</accession>
<keyword evidence="2" id="KW-0328">Glycosyltransferase</keyword>
<dbReference type="HOGENOM" id="CLU_053693_0_0_3"/>
<dbReference type="InterPro" id="IPR050426">
    <property type="entry name" value="Glycosyltransferase_28"/>
</dbReference>
<gene>
    <name evidence="6" type="ORF">Oscil6304_5378</name>
</gene>
<dbReference type="InParanoid" id="K9TRT9"/>
<dbReference type="PANTHER" id="PTHR48050:SF13">
    <property type="entry name" value="STEROL 3-BETA-GLUCOSYLTRANSFERASE UGT80A2"/>
    <property type="match status" value="1"/>
</dbReference>
<keyword evidence="7" id="KW-1185">Reference proteome</keyword>
<reference evidence="6 7" key="1">
    <citation type="submission" date="2012-06" db="EMBL/GenBank/DDBJ databases">
        <title>Finished chromosome of genome of Oscillatoria acuminata PCC 6304.</title>
        <authorList>
            <consortium name="US DOE Joint Genome Institute"/>
            <person name="Gugger M."/>
            <person name="Coursin T."/>
            <person name="Rippka R."/>
            <person name="Tandeau De Marsac N."/>
            <person name="Huntemann M."/>
            <person name="Wei C.-L."/>
            <person name="Han J."/>
            <person name="Detter J.C."/>
            <person name="Han C."/>
            <person name="Tapia R."/>
            <person name="Davenport K."/>
            <person name="Daligault H."/>
            <person name="Erkkila T."/>
            <person name="Gu W."/>
            <person name="Munk A.C.C."/>
            <person name="Teshima H."/>
            <person name="Xu Y."/>
            <person name="Chain P."/>
            <person name="Chen A."/>
            <person name="Krypides N."/>
            <person name="Mavromatis K."/>
            <person name="Markowitz V."/>
            <person name="Szeto E."/>
            <person name="Ivanova N."/>
            <person name="Mikhailova N."/>
            <person name="Ovchinnikova G."/>
            <person name="Pagani I."/>
            <person name="Pati A."/>
            <person name="Goodwin L."/>
            <person name="Peters L."/>
            <person name="Pitluck S."/>
            <person name="Woyke T."/>
            <person name="Kerfeld C."/>
        </authorList>
    </citation>
    <scope>NUCLEOTIDE SEQUENCE [LARGE SCALE GENOMIC DNA]</scope>
    <source>
        <strain evidence="6 7">PCC 6304</strain>
    </source>
</reference>
<dbReference type="FunCoup" id="K9TRT9">
    <property type="interactions" value="31"/>
</dbReference>